<dbReference type="PANTHER" id="PTHR37309:SF1">
    <property type="entry name" value="SLR0284 PROTEIN"/>
    <property type="match status" value="1"/>
</dbReference>
<feature type="transmembrane region" description="Helical" evidence="1">
    <location>
        <begin position="53"/>
        <end position="77"/>
    </location>
</feature>
<organism evidence="2 3">
    <name type="scientific">Peribacillus faecalis</name>
    <dbReference type="NCBI Taxonomy" id="2772559"/>
    <lineage>
        <taxon>Bacteria</taxon>
        <taxon>Bacillati</taxon>
        <taxon>Bacillota</taxon>
        <taxon>Bacilli</taxon>
        <taxon>Bacillales</taxon>
        <taxon>Bacillaceae</taxon>
        <taxon>Peribacillus</taxon>
    </lineage>
</organism>
<evidence type="ECO:0000313" key="3">
    <source>
        <dbReference type="Proteomes" id="UP000602076"/>
    </source>
</evidence>
<dbReference type="Proteomes" id="UP000602076">
    <property type="component" value="Unassembled WGS sequence"/>
</dbReference>
<keyword evidence="1" id="KW-1133">Transmembrane helix</keyword>
<protein>
    <submittedName>
        <fullName evidence="2">Phage holin family protein</fullName>
    </submittedName>
</protein>
<dbReference type="AlphaFoldDB" id="A0A927D263"/>
<dbReference type="EMBL" id="JACXSI010000041">
    <property type="protein sequence ID" value="MBD3109679.1"/>
    <property type="molecule type" value="Genomic_DNA"/>
</dbReference>
<feature type="transmembrane region" description="Helical" evidence="1">
    <location>
        <begin position="28"/>
        <end position="46"/>
    </location>
</feature>
<evidence type="ECO:0000313" key="2">
    <source>
        <dbReference type="EMBL" id="MBD3109679.1"/>
    </source>
</evidence>
<dbReference type="PANTHER" id="PTHR37309">
    <property type="entry name" value="SLR0284 PROTEIN"/>
    <property type="match status" value="1"/>
</dbReference>
<accession>A0A927D263</accession>
<name>A0A927D263_9BACI</name>
<evidence type="ECO:0000256" key="1">
    <source>
        <dbReference type="SAM" id="Phobius"/>
    </source>
</evidence>
<dbReference type="InterPro" id="IPR007165">
    <property type="entry name" value="Phage_holin_4_2"/>
</dbReference>
<sequence length="112" mass="12566">MGFLLRFFVNGFLLLGIDWLFDGMEIEGYGTALLFIIILSILNILVKPILHLISLPITLLTLGLFSFLINAFVFYLASKFVSGFHIEGFFTTVFASILFSLGQSMFASIEKE</sequence>
<comment type="caution">
    <text evidence="2">The sequence shown here is derived from an EMBL/GenBank/DDBJ whole genome shotgun (WGS) entry which is preliminary data.</text>
</comment>
<feature type="transmembrane region" description="Helical" evidence="1">
    <location>
        <begin position="89"/>
        <end position="109"/>
    </location>
</feature>
<dbReference type="RefSeq" id="WP_190999213.1">
    <property type="nucleotide sequence ID" value="NZ_JACXSI010000041.1"/>
</dbReference>
<gene>
    <name evidence="2" type="ORF">IEO70_15130</name>
</gene>
<keyword evidence="1" id="KW-0472">Membrane</keyword>
<keyword evidence="3" id="KW-1185">Reference proteome</keyword>
<keyword evidence="1" id="KW-0812">Transmembrane</keyword>
<dbReference type="Pfam" id="PF04020">
    <property type="entry name" value="Phage_holin_4_2"/>
    <property type="match status" value="1"/>
</dbReference>
<proteinExistence type="predicted"/>
<reference evidence="2" key="1">
    <citation type="submission" date="2020-09" db="EMBL/GenBank/DDBJ databases">
        <title>Bacillus faecalis sp. nov., a moderately halophilic bacterium isolated from cow faeces.</title>
        <authorList>
            <person name="Jiang L."/>
            <person name="Lee J."/>
        </authorList>
    </citation>
    <scope>NUCLEOTIDE SEQUENCE</scope>
    <source>
        <strain evidence="2">AGMB 02131</strain>
    </source>
</reference>